<comment type="subcellular location">
    <subcellularLocation>
        <location evidence="1 9">Mitochondrion</location>
    </subcellularLocation>
</comment>
<organism evidence="11 12">
    <name type="scientific">Pleurodeles waltl</name>
    <name type="common">Iberian ribbed newt</name>
    <dbReference type="NCBI Taxonomy" id="8319"/>
    <lineage>
        <taxon>Eukaryota</taxon>
        <taxon>Metazoa</taxon>
        <taxon>Chordata</taxon>
        <taxon>Craniata</taxon>
        <taxon>Vertebrata</taxon>
        <taxon>Euteleostomi</taxon>
        <taxon>Amphibia</taxon>
        <taxon>Batrachia</taxon>
        <taxon>Caudata</taxon>
        <taxon>Salamandroidea</taxon>
        <taxon>Salamandridae</taxon>
        <taxon>Pleurodelinae</taxon>
        <taxon>Pleurodeles</taxon>
    </lineage>
</organism>
<evidence type="ECO:0000256" key="7">
    <source>
        <dbReference type="ARBA" id="ARBA00048612"/>
    </source>
</evidence>
<evidence type="ECO:0000256" key="5">
    <source>
        <dbReference type="ARBA" id="ARBA00022946"/>
    </source>
</evidence>
<dbReference type="FunFam" id="3.40.50.12710:FF:000001">
    <property type="entry name" value="Protein arginine methyltransferase NDUFAF7"/>
    <property type="match status" value="1"/>
</dbReference>
<dbReference type="PANTHER" id="PTHR12049:SF7">
    <property type="entry name" value="PROTEIN ARGININE METHYLTRANSFERASE NDUFAF7, MITOCHONDRIAL"/>
    <property type="match status" value="1"/>
</dbReference>
<dbReference type="Gene3D" id="3.40.50.12710">
    <property type="match status" value="1"/>
</dbReference>
<evidence type="ECO:0000256" key="3">
    <source>
        <dbReference type="ARBA" id="ARBA00022603"/>
    </source>
</evidence>
<dbReference type="PANTHER" id="PTHR12049">
    <property type="entry name" value="PROTEIN ARGININE METHYLTRANSFERASE NDUFAF7, MITOCHONDRIAL"/>
    <property type="match status" value="1"/>
</dbReference>
<dbReference type="GO" id="GO:0005739">
    <property type="term" value="C:mitochondrion"/>
    <property type="evidence" value="ECO:0007669"/>
    <property type="project" value="UniProtKB-SubCell"/>
</dbReference>
<dbReference type="InterPro" id="IPR038375">
    <property type="entry name" value="NDUFAF7_sf"/>
</dbReference>
<comment type="function">
    <text evidence="8">Arginine methyltransferase involved in the assembly or stability of mitochondrial NADH:ubiquinone oxidoreductase complex (complex I). Acts by mediating symmetric dimethylation of 'Arg-118' of NDUFS2 after it assembles into the complex I, stabilizing the early intermediate complex.</text>
</comment>
<dbReference type="EMBL" id="JANPWB010000002">
    <property type="protein sequence ID" value="KAJ1210435.1"/>
    <property type="molecule type" value="Genomic_DNA"/>
</dbReference>
<evidence type="ECO:0000313" key="11">
    <source>
        <dbReference type="EMBL" id="KAJ1210435.1"/>
    </source>
</evidence>
<dbReference type="GO" id="GO:0032259">
    <property type="term" value="P:methylation"/>
    <property type="evidence" value="ECO:0007669"/>
    <property type="project" value="UniProtKB-KW"/>
</dbReference>
<keyword evidence="5" id="KW-0809">Transit peptide</keyword>
<evidence type="ECO:0000256" key="4">
    <source>
        <dbReference type="ARBA" id="ARBA00022679"/>
    </source>
</evidence>
<gene>
    <name evidence="11" type="ORF">NDU88_005799</name>
</gene>
<evidence type="ECO:0000256" key="2">
    <source>
        <dbReference type="ARBA" id="ARBA00005891"/>
    </source>
</evidence>
<dbReference type="InterPro" id="IPR029063">
    <property type="entry name" value="SAM-dependent_MTases_sf"/>
</dbReference>
<dbReference type="SUPFAM" id="SSF53335">
    <property type="entry name" value="S-adenosyl-L-methionine-dependent methyltransferases"/>
    <property type="match status" value="1"/>
</dbReference>
<comment type="similarity">
    <text evidence="2 9">Belongs to the NDUFAF7 family.</text>
</comment>
<comment type="caution">
    <text evidence="11">The sequence shown here is derived from an EMBL/GenBank/DDBJ whole genome shotgun (WGS) entry which is preliminary data.</text>
</comment>
<sequence>MVRTRDMNVLFGVLHRTSVNICSLRRPVLTVTCHMAGRCSTRRWVSKDSSVLKHLLFKIKSTGPISVAEYMREVLSNPFKGYYVHQDMIGEDGDFMTSPEISQIFGELLAVWCISEWMAAGRPKTLQLVELGPGRGTLAEDILRVFKQFQPLLNDCDISLHMVEISHKLSDIQALKLTGENLPSDHNKISYKKGTTRTGLPISWYQVLADVPRGFSLYLAHEFFDALAIHIFRKTERGWAEVLIAEDPSVSNMLCFVLSPTATLAAKTLIHAEETRDHVEVCPDAAVIVQELASRIDADGGAALIADYGHDGDKTDTFRGFRDHKLHDVLIDPGSADLTADVDFSYLRRMLQGKVASLGPISQQEFLTNMGIDIRLQALLVNSKDSATKKELLSGYDMLVNPHKMGERFKFFALLPEERLFPSVKQAKTDKSKPAPLPVAGFSKL</sequence>
<comment type="catalytic activity">
    <reaction evidence="7 9">
        <text>L-arginyl-[protein] + 2 S-adenosyl-L-methionine = N(omega),N(omega)'-dimethyl-L-arginyl-[protein] + 2 S-adenosyl-L-homocysteine + 2 H(+)</text>
        <dbReference type="Rhea" id="RHEA:48108"/>
        <dbReference type="Rhea" id="RHEA-COMP:10532"/>
        <dbReference type="Rhea" id="RHEA-COMP:11992"/>
        <dbReference type="ChEBI" id="CHEBI:15378"/>
        <dbReference type="ChEBI" id="CHEBI:29965"/>
        <dbReference type="ChEBI" id="CHEBI:57856"/>
        <dbReference type="ChEBI" id="CHEBI:59789"/>
        <dbReference type="ChEBI" id="CHEBI:88221"/>
        <dbReference type="EC" id="2.1.1.320"/>
    </reaction>
</comment>
<dbReference type="Pfam" id="PF02636">
    <property type="entry name" value="Methyltransf_28"/>
    <property type="match status" value="1"/>
</dbReference>
<evidence type="ECO:0000256" key="6">
    <source>
        <dbReference type="ARBA" id="ARBA00023128"/>
    </source>
</evidence>
<dbReference type="GO" id="GO:0035243">
    <property type="term" value="F:protein-arginine omega-N symmetric methyltransferase activity"/>
    <property type="evidence" value="ECO:0007669"/>
    <property type="project" value="UniProtKB-EC"/>
</dbReference>
<accession>A0AAV7WDQ9</accession>
<reference evidence="11" key="1">
    <citation type="journal article" date="2022" name="bioRxiv">
        <title>Sequencing and chromosome-scale assembly of the giantPleurodeles waltlgenome.</title>
        <authorList>
            <person name="Brown T."/>
            <person name="Elewa A."/>
            <person name="Iarovenko S."/>
            <person name="Subramanian E."/>
            <person name="Araus A.J."/>
            <person name="Petzold A."/>
            <person name="Susuki M."/>
            <person name="Suzuki K.-i.T."/>
            <person name="Hayashi T."/>
            <person name="Toyoda A."/>
            <person name="Oliveira C."/>
            <person name="Osipova E."/>
            <person name="Leigh N.D."/>
            <person name="Simon A."/>
            <person name="Yun M.H."/>
        </authorList>
    </citation>
    <scope>NUCLEOTIDE SEQUENCE</scope>
    <source>
        <strain evidence="11">20211129_DDA</strain>
        <tissue evidence="11">Liver</tissue>
    </source>
</reference>
<evidence type="ECO:0000256" key="1">
    <source>
        <dbReference type="ARBA" id="ARBA00004173"/>
    </source>
</evidence>
<dbReference type="EC" id="2.1.1.320" evidence="9"/>
<keyword evidence="6 9" id="KW-0496">Mitochondrion</keyword>
<dbReference type="GO" id="GO:0032981">
    <property type="term" value="P:mitochondrial respiratory chain complex I assembly"/>
    <property type="evidence" value="ECO:0007669"/>
    <property type="project" value="TreeGrafter"/>
</dbReference>
<evidence type="ECO:0000256" key="9">
    <source>
        <dbReference type="RuleBase" id="RU364114"/>
    </source>
</evidence>
<dbReference type="Proteomes" id="UP001066276">
    <property type="component" value="Chromosome 1_2"/>
</dbReference>
<dbReference type="AlphaFoldDB" id="A0AAV7WDQ9"/>
<protein>
    <recommendedName>
        <fullName evidence="9">Protein arginine methyltransferase NDUFAF7</fullName>
        <ecNumber evidence="9">2.1.1.320</ecNumber>
    </recommendedName>
</protein>
<keyword evidence="12" id="KW-1185">Reference proteome</keyword>
<evidence type="ECO:0000256" key="10">
    <source>
        <dbReference type="SAM" id="MobiDB-lite"/>
    </source>
</evidence>
<keyword evidence="4 9" id="KW-0808">Transferase</keyword>
<dbReference type="InterPro" id="IPR003788">
    <property type="entry name" value="NDUFAF7"/>
</dbReference>
<evidence type="ECO:0000256" key="8">
    <source>
        <dbReference type="ARBA" id="ARBA00054758"/>
    </source>
</evidence>
<proteinExistence type="inferred from homology"/>
<keyword evidence="3 9" id="KW-0489">Methyltransferase</keyword>
<feature type="region of interest" description="Disordered" evidence="10">
    <location>
        <begin position="425"/>
        <end position="445"/>
    </location>
</feature>
<name>A0AAV7WDQ9_PLEWA</name>
<evidence type="ECO:0000313" key="12">
    <source>
        <dbReference type="Proteomes" id="UP001066276"/>
    </source>
</evidence>